<dbReference type="Proteomes" id="UP000324974">
    <property type="component" value="Chromosome"/>
</dbReference>
<feature type="chain" id="PRO_5022701284" evidence="1">
    <location>
        <begin position="19"/>
        <end position="70"/>
    </location>
</feature>
<dbReference type="KEGG" id="lrs:PX52LOC_02770"/>
<name>A0A5C1AFB7_9BACT</name>
<keyword evidence="1" id="KW-0732">Signal</keyword>
<accession>A0A5C1AFB7</accession>
<dbReference type="EMBL" id="CP042425">
    <property type="protein sequence ID" value="QEL15834.1"/>
    <property type="molecule type" value="Genomic_DNA"/>
</dbReference>
<keyword evidence="3" id="KW-1185">Reference proteome</keyword>
<dbReference type="PROSITE" id="PS51257">
    <property type="entry name" value="PROKAR_LIPOPROTEIN"/>
    <property type="match status" value="1"/>
</dbReference>
<evidence type="ECO:0000313" key="3">
    <source>
        <dbReference type="Proteomes" id="UP000324974"/>
    </source>
</evidence>
<proteinExistence type="predicted"/>
<evidence type="ECO:0000313" key="2">
    <source>
        <dbReference type="EMBL" id="QEL15834.1"/>
    </source>
</evidence>
<dbReference type="AlphaFoldDB" id="A0A5C1AFB7"/>
<gene>
    <name evidence="2" type="ORF">PX52LOC_02770</name>
</gene>
<reference evidence="3" key="1">
    <citation type="submission" date="2019-08" db="EMBL/GenBank/DDBJ databases">
        <title>Limnoglobus roseus gen. nov., sp. nov., a novel freshwater planctomycete with a giant genome from the family Gemmataceae.</title>
        <authorList>
            <person name="Kulichevskaya I.S."/>
            <person name="Naumoff D.G."/>
            <person name="Miroshnikov K."/>
            <person name="Ivanova A."/>
            <person name="Philippov D.A."/>
            <person name="Hakobyan A."/>
            <person name="Rijpstra I.C."/>
            <person name="Sinninghe Damste J.S."/>
            <person name="Liesack W."/>
            <person name="Dedysh S.N."/>
        </authorList>
    </citation>
    <scope>NUCLEOTIDE SEQUENCE [LARGE SCALE GENOMIC DNA]</scope>
    <source>
        <strain evidence="3">PX52</strain>
    </source>
</reference>
<feature type="signal peptide" evidence="1">
    <location>
        <begin position="1"/>
        <end position="18"/>
    </location>
</feature>
<evidence type="ECO:0000256" key="1">
    <source>
        <dbReference type="SAM" id="SignalP"/>
    </source>
</evidence>
<dbReference type="RefSeq" id="WP_149110610.1">
    <property type="nucleotide sequence ID" value="NZ_CP042425.1"/>
</dbReference>
<sequence>MKLPNIFLLAAVPFLGLAAGCGDSSQAANPKIEANSKQALRTMSRPDPNTVEPVVVKGKKQAPQSLVTEN</sequence>
<organism evidence="2 3">
    <name type="scientific">Limnoglobus roseus</name>
    <dbReference type="NCBI Taxonomy" id="2598579"/>
    <lineage>
        <taxon>Bacteria</taxon>
        <taxon>Pseudomonadati</taxon>
        <taxon>Planctomycetota</taxon>
        <taxon>Planctomycetia</taxon>
        <taxon>Gemmatales</taxon>
        <taxon>Gemmataceae</taxon>
        <taxon>Limnoglobus</taxon>
    </lineage>
</organism>
<protein>
    <submittedName>
        <fullName evidence="2">Uncharacterized protein</fullName>
    </submittedName>
</protein>